<dbReference type="GO" id="GO:0008270">
    <property type="term" value="F:zinc ion binding"/>
    <property type="evidence" value="ECO:0007669"/>
    <property type="project" value="InterPro"/>
</dbReference>
<dbReference type="FunFam" id="3.40.50.720:FF:000244">
    <property type="entry name" value="quinone oxidoreductase"/>
    <property type="match status" value="1"/>
</dbReference>
<keyword evidence="6" id="KW-0007">Acetylation</keyword>
<dbReference type="GO" id="GO:0070402">
    <property type="term" value="F:NADPH binding"/>
    <property type="evidence" value="ECO:0007669"/>
    <property type="project" value="TreeGrafter"/>
</dbReference>
<protein>
    <submittedName>
        <fullName evidence="8">Oxidoreductase</fullName>
    </submittedName>
</protein>
<evidence type="ECO:0000256" key="1">
    <source>
        <dbReference type="ARBA" id="ARBA00004496"/>
    </source>
</evidence>
<gene>
    <name evidence="8" type="ORF">GHYDROH2_17700</name>
</gene>
<dbReference type="AlphaFoldDB" id="A0A9W6FZZ5"/>
<dbReference type="SUPFAM" id="SSF51735">
    <property type="entry name" value="NAD(P)-binding Rossmann-fold domains"/>
    <property type="match status" value="1"/>
</dbReference>
<dbReference type="GO" id="GO:0003960">
    <property type="term" value="F:quinone reductase (NADPH) activity"/>
    <property type="evidence" value="ECO:0007669"/>
    <property type="project" value="TreeGrafter"/>
</dbReference>
<dbReference type="PROSITE" id="PS01162">
    <property type="entry name" value="QOR_ZETA_CRYSTAL"/>
    <property type="match status" value="1"/>
</dbReference>
<keyword evidence="3" id="KW-0963">Cytoplasm</keyword>
<evidence type="ECO:0000313" key="9">
    <source>
        <dbReference type="Proteomes" id="UP001144352"/>
    </source>
</evidence>
<dbReference type="EMBL" id="BSDS01000001">
    <property type="protein sequence ID" value="GLI38269.1"/>
    <property type="molecule type" value="Genomic_DNA"/>
</dbReference>
<evidence type="ECO:0000256" key="2">
    <source>
        <dbReference type="ARBA" id="ARBA00011881"/>
    </source>
</evidence>
<dbReference type="PANTHER" id="PTHR44154:SF1">
    <property type="entry name" value="QUINONE OXIDOREDUCTASE"/>
    <property type="match status" value="1"/>
</dbReference>
<dbReference type="PANTHER" id="PTHR44154">
    <property type="entry name" value="QUINONE OXIDOREDUCTASE"/>
    <property type="match status" value="1"/>
</dbReference>
<dbReference type="Gene3D" id="3.90.180.10">
    <property type="entry name" value="Medium-chain alcohol dehydrogenases, catalytic domain"/>
    <property type="match status" value="1"/>
</dbReference>
<dbReference type="Gene3D" id="3.40.50.720">
    <property type="entry name" value="NAD(P)-binding Rossmann-like Domain"/>
    <property type="match status" value="1"/>
</dbReference>
<organism evidence="8 9">
    <name type="scientific">Geobacter hydrogenophilus</name>
    <dbReference type="NCBI Taxonomy" id="40983"/>
    <lineage>
        <taxon>Bacteria</taxon>
        <taxon>Pseudomonadati</taxon>
        <taxon>Thermodesulfobacteriota</taxon>
        <taxon>Desulfuromonadia</taxon>
        <taxon>Geobacterales</taxon>
        <taxon>Geobacteraceae</taxon>
        <taxon>Geobacter</taxon>
    </lineage>
</organism>
<comment type="caution">
    <text evidence="8">The sequence shown here is derived from an EMBL/GenBank/DDBJ whole genome shotgun (WGS) entry which is preliminary data.</text>
</comment>
<comment type="subcellular location">
    <subcellularLocation>
        <location evidence="1">Cytoplasm</location>
    </subcellularLocation>
</comment>
<evidence type="ECO:0000256" key="4">
    <source>
        <dbReference type="ARBA" id="ARBA00022857"/>
    </source>
</evidence>
<dbReference type="InterPro" id="IPR020843">
    <property type="entry name" value="ER"/>
</dbReference>
<dbReference type="InterPro" id="IPR013154">
    <property type="entry name" value="ADH-like_N"/>
</dbReference>
<feature type="domain" description="Enoyl reductase (ER)" evidence="7">
    <location>
        <begin position="13"/>
        <end position="321"/>
    </location>
</feature>
<dbReference type="SUPFAM" id="SSF50129">
    <property type="entry name" value="GroES-like"/>
    <property type="match status" value="1"/>
</dbReference>
<keyword evidence="5" id="KW-0694">RNA-binding</keyword>
<dbReference type="GO" id="GO:0003730">
    <property type="term" value="F:mRNA 3'-UTR binding"/>
    <property type="evidence" value="ECO:0007669"/>
    <property type="project" value="TreeGrafter"/>
</dbReference>
<evidence type="ECO:0000256" key="3">
    <source>
        <dbReference type="ARBA" id="ARBA00022490"/>
    </source>
</evidence>
<evidence type="ECO:0000256" key="5">
    <source>
        <dbReference type="ARBA" id="ARBA00022884"/>
    </source>
</evidence>
<dbReference type="InterPro" id="IPR011032">
    <property type="entry name" value="GroES-like_sf"/>
</dbReference>
<name>A0A9W6FZZ5_9BACT</name>
<dbReference type="InterPro" id="IPR036291">
    <property type="entry name" value="NAD(P)-bd_dom_sf"/>
</dbReference>
<sequence>MIIMKAIRVHEFGEPEVMGLEDVAPLTPGPAEVVVRLHAVGVNPVDAYIRSGQYRPDLKLPYTPGLDGAGVISAVGSEVKHRRVGQRVYVAWSLSGTYAEEVLCKEFQTHPLPDGVSFAHGAAIGVPYGAAFRALFQRAHAVAGETVLIHGASGGVGIAAVQLARRAGMWVIGTAGTEKGEALVRAQGAHHVLNHRTEGYLDRLQEFPCGKGVDVIVEMLANVNLDRDLGVLAKGGRVVVVGSRGRVEIDPRTAMGKEAAILGMTLYNASDKELAGMHAAFVEGLANGTLRPVVSRELPLAAAAEAHHAVMESSTLGKIVLLP</sequence>
<dbReference type="InterPro" id="IPR013149">
    <property type="entry name" value="ADH-like_C"/>
</dbReference>
<evidence type="ECO:0000256" key="6">
    <source>
        <dbReference type="ARBA" id="ARBA00022990"/>
    </source>
</evidence>
<reference evidence="8" key="1">
    <citation type="submission" date="2022-12" db="EMBL/GenBank/DDBJ databases">
        <title>Reference genome sequencing for broad-spectrum identification of bacterial and archaeal isolates by mass spectrometry.</title>
        <authorList>
            <person name="Sekiguchi Y."/>
            <person name="Tourlousse D.M."/>
        </authorList>
    </citation>
    <scope>NUCLEOTIDE SEQUENCE</scope>
    <source>
        <strain evidence="8">H2</strain>
    </source>
</reference>
<dbReference type="InterPro" id="IPR051603">
    <property type="entry name" value="Zinc-ADH_QOR/CCCR"/>
</dbReference>
<evidence type="ECO:0000313" key="8">
    <source>
        <dbReference type="EMBL" id="GLI38269.1"/>
    </source>
</evidence>
<dbReference type="SMART" id="SM00829">
    <property type="entry name" value="PKS_ER"/>
    <property type="match status" value="1"/>
</dbReference>
<dbReference type="InterPro" id="IPR002364">
    <property type="entry name" value="Quin_OxRdtase/zeta-crystal_CS"/>
</dbReference>
<dbReference type="Pfam" id="PF08240">
    <property type="entry name" value="ADH_N"/>
    <property type="match status" value="1"/>
</dbReference>
<dbReference type="Pfam" id="PF00107">
    <property type="entry name" value="ADH_zinc_N"/>
    <property type="match status" value="1"/>
</dbReference>
<keyword evidence="4" id="KW-0521">NADP</keyword>
<dbReference type="CDD" id="cd08253">
    <property type="entry name" value="zeta_crystallin"/>
    <property type="match status" value="1"/>
</dbReference>
<dbReference type="Proteomes" id="UP001144352">
    <property type="component" value="Unassembled WGS sequence"/>
</dbReference>
<dbReference type="GO" id="GO:0005829">
    <property type="term" value="C:cytosol"/>
    <property type="evidence" value="ECO:0007669"/>
    <property type="project" value="TreeGrafter"/>
</dbReference>
<keyword evidence="9" id="KW-1185">Reference proteome</keyword>
<comment type="subunit">
    <text evidence="2">Homotetramer.</text>
</comment>
<proteinExistence type="predicted"/>
<evidence type="ECO:0000259" key="7">
    <source>
        <dbReference type="SMART" id="SM00829"/>
    </source>
</evidence>
<accession>A0A9W6FZZ5</accession>